<organism evidence="6 7">
    <name type="scientific">Pantoea cypripedii</name>
    <name type="common">Pectobacterium cypripedii</name>
    <name type="synonym">Erwinia cypripedii</name>
    <dbReference type="NCBI Taxonomy" id="55209"/>
    <lineage>
        <taxon>Bacteria</taxon>
        <taxon>Pseudomonadati</taxon>
        <taxon>Pseudomonadota</taxon>
        <taxon>Gammaproteobacteria</taxon>
        <taxon>Enterobacterales</taxon>
        <taxon>Erwiniaceae</taxon>
        <taxon>Pantoea</taxon>
    </lineage>
</organism>
<comment type="caution">
    <text evidence="6">The sequence shown here is derived from an EMBL/GenBank/DDBJ whole genome shotgun (WGS) entry which is preliminary data.</text>
</comment>
<evidence type="ECO:0000313" key="7">
    <source>
        <dbReference type="Proteomes" id="UP000193749"/>
    </source>
</evidence>
<name>A0A1X1ELK1_PANCY</name>
<gene>
    <name evidence="6" type="ORF">HA50_24635</name>
</gene>
<evidence type="ECO:0000256" key="4">
    <source>
        <dbReference type="ARBA" id="ARBA00023163"/>
    </source>
</evidence>
<dbReference type="Pfam" id="PF00126">
    <property type="entry name" value="HTH_1"/>
    <property type="match status" value="2"/>
</dbReference>
<evidence type="ECO:0000256" key="1">
    <source>
        <dbReference type="ARBA" id="ARBA00009437"/>
    </source>
</evidence>
<sequence length="608" mass="66014">METAQLSYFILACQFRNHAEAATYSQVPPSTMSENNHALERELGLTLFQRGPHGHYPTEAARWLYQVVEPLLQAVQAAQGIVAQPDLLSLRYLDVTSPLQFMVGHLARTTSLAIAALMRSMPGVVARAHFALSRPPYIHVLDKHQGNEQPDVVLNYAANADEPDGAVILRDEWISLAGPALGKAPGASTLTFEALRSAPLYVPPLDPVQLAQIRHYCRAHDLPPPRVIEEDVGTFERLSREQQPFHLLAPRSLVAASAERSTLRPQRLPVDLAAVIVAHFSAGDEVAACFVEHLRAIITTDNPVIAYKPGITIRQLRYFLAVSERLNVTATARQLHVAQPALSSQISKLEATLGMTLFQRSRKGLIPCDSAHLLRDLMRPALLACEGITAAASYYAACREERLTIGITPVSNHDAPLAQGLALTIAAWTQRYPSVKLRITEGSAETLRCWVESGEVGFAIVAGEGDLSRVDALGVISRAQHPISKPGAITLSEALKLPLVLPGPEVDLRQQLNKAAAEIAASVTPAIEVGSQSLILALVKQMPLAAIMPASAVTRLVAEGVLQFNPICAPHLTYGLSFLCPDNRTLTQMEQDLLALLGEYLQLEPNQL</sequence>
<dbReference type="GO" id="GO:0005829">
    <property type="term" value="C:cytosol"/>
    <property type="evidence" value="ECO:0007669"/>
    <property type="project" value="TreeGrafter"/>
</dbReference>
<dbReference type="InterPro" id="IPR036388">
    <property type="entry name" value="WH-like_DNA-bd_sf"/>
</dbReference>
<dbReference type="SUPFAM" id="SSF53850">
    <property type="entry name" value="Periplasmic binding protein-like II"/>
    <property type="match status" value="1"/>
</dbReference>
<dbReference type="GO" id="GO:0003700">
    <property type="term" value="F:DNA-binding transcription factor activity"/>
    <property type="evidence" value="ECO:0007669"/>
    <property type="project" value="InterPro"/>
</dbReference>
<dbReference type="InterPro" id="IPR000847">
    <property type="entry name" value="LysR_HTH_N"/>
</dbReference>
<dbReference type="Gene3D" id="3.40.190.290">
    <property type="match status" value="1"/>
</dbReference>
<dbReference type="InterPro" id="IPR036390">
    <property type="entry name" value="WH_DNA-bd_sf"/>
</dbReference>
<dbReference type="Pfam" id="PF03466">
    <property type="entry name" value="LysR_substrate"/>
    <property type="match status" value="1"/>
</dbReference>
<evidence type="ECO:0000256" key="2">
    <source>
        <dbReference type="ARBA" id="ARBA00023015"/>
    </source>
</evidence>
<keyword evidence="2" id="KW-0805">Transcription regulation</keyword>
<dbReference type="SUPFAM" id="SSF46785">
    <property type="entry name" value="Winged helix' DNA-binding domain"/>
    <property type="match status" value="2"/>
</dbReference>
<dbReference type="Gene3D" id="1.10.10.10">
    <property type="entry name" value="Winged helix-like DNA-binding domain superfamily/Winged helix DNA-binding domain"/>
    <property type="match status" value="2"/>
</dbReference>
<dbReference type="STRING" id="55209.HA50_24635"/>
<dbReference type="RefSeq" id="WP_084879511.1">
    <property type="nucleotide sequence ID" value="NZ_JAGGMY010000005.1"/>
</dbReference>
<evidence type="ECO:0000259" key="5">
    <source>
        <dbReference type="PROSITE" id="PS50931"/>
    </source>
</evidence>
<dbReference type="InterPro" id="IPR005119">
    <property type="entry name" value="LysR_subst-bd"/>
</dbReference>
<accession>A0A1X1ELK1</accession>
<comment type="similarity">
    <text evidence="1">Belongs to the LysR transcriptional regulatory family.</text>
</comment>
<proteinExistence type="inferred from homology"/>
<dbReference type="EMBL" id="MLJI01000002">
    <property type="protein sequence ID" value="ORM89791.1"/>
    <property type="molecule type" value="Genomic_DNA"/>
</dbReference>
<dbReference type="GO" id="GO:0003677">
    <property type="term" value="F:DNA binding"/>
    <property type="evidence" value="ECO:0007669"/>
    <property type="project" value="UniProtKB-KW"/>
</dbReference>
<evidence type="ECO:0000256" key="3">
    <source>
        <dbReference type="ARBA" id="ARBA00023125"/>
    </source>
</evidence>
<keyword evidence="3" id="KW-0238">DNA-binding</keyword>
<dbReference type="PANTHER" id="PTHR30419">
    <property type="entry name" value="HTH-TYPE TRANSCRIPTIONAL REGULATOR YBHD"/>
    <property type="match status" value="1"/>
</dbReference>
<dbReference type="InterPro" id="IPR050950">
    <property type="entry name" value="HTH-type_LysR_regulators"/>
</dbReference>
<keyword evidence="4" id="KW-0804">Transcription</keyword>
<dbReference type="PRINTS" id="PR00039">
    <property type="entry name" value="HTHLYSR"/>
</dbReference>
<evidence type="ECO:0000313" key="6">
    <source>
        <dbReference type="EMBL" id="ORM89791.1"/>
    </source>
</evidence>
<dbReference type="PROSITE" id="PS50931">
    <property type="entry name" value="HTH_LYSR"/>
    <property type="match status" value="2"/>
</dbReference>
<dbReference type="Proteomes" id="UP000193749">
    <property type="component" value="Unassembled WGS sequence"/>
</dbReference>
<keyword evidence="7" id="KW-1185">Reference proteome</keyword>
<feature type="domain" description="HTH lysR-type" evidence="5">
    <location>
        <begin position="1"/>
        <end position="58"/>
    </location>
</feature>
<dbReference type="AlphaFoldDB" id="A0A1X1ELK1"/>
<protein>
    <recommendedName>
        <fullName evidence="5">HTH lysR-type domain-containing protein</fullName>
    </recommendedName>
</protein>
<reference evidence="6 7" key="1">
    <citation type="journal article" date="2017" name="Antonie Van Leeuwenhoek">
        <title>Phylogenomic resolution of the bacterial genus Pantoea and its relationship with Erwinia and Tatumella.</title>
        <authorList>
            <person name="Palmer M."/>
            <person name="Steenkamp E.T."/>
            <person name="Coetzee M.P."/>
            <person name="Chan W.Y."/>
            <person name="van Zyl E."/>
            <person name="De Maayer P."/>
            <person name="Coutinho T.A."/>
            <person name="Blom J."/>
            <person name="Smits T.H."/>
            <person name="Duffy B."/>
            <person name="Venter S.N."/>
        </authorList>
    </citation>
    <scope>NUCLEOTIDE SEQUENCE [LARGE SCALE GENOMIC DNA]</scope>
    <source>
        <strain evidence="6 7">LMG 2657</strain>
    </source>
</reference>
<feature type="domain" description="HTH lysR-type" evidence="5">
    <location>
        <begin position="311"/>
        <end position="368"/>
    </location>
</feature>